<evidence type="ECO:0000313" key="3">
    <source>
        <dbReference type="Proteomes" id="UP000494256"/>
    </source>
</evidence>
<feature type="region of interest" description="Disordered" evidence="1">
    <location>
        <begin position="36"/>
        <end position="99"/>
    </location>
</feature>
<feature type="region of interest" description="Disordered" evidence="1">
    <location>
        <begin position="107"/>
        <end position="126"/>
    </location>
</feature>
<sequence>MGETSRPASPALSATSARVCLVISWGHPATPQTVPIAVTTVDERESSRTKRVTRRRPDSDSDEERETVVDSGRGSEPSEERGRYVTTLSRKNGTPIAPGKVIAYQSLRSLKATPSARPVKRTAPPP</sequence>
<name>A0A8S1BBY9_ARCPL</name>
<proteinExistence type="predicted"/>
<reference evidence="2 3" key="1">
    <citation type="submission" date="2020-04" db="EMBL/GenBank/DDBJ databases">
        <authorList>
            <person name="Wallbank WR R."/>
            <person name="Pardo Diaz C."/>
            <person name="Kozak K."/>
            <person name="Martin S."/>
            <person name="Jiggins C."/>
            <person name="Moest M."/>
            <person name="Warren A I."/>
            <person name="Byers J.R.P. K."/>
            <person name="Montejo-Kovacevich G."/>
            <person name="Yen C E."/>
        </authorList>
    </citation>
    <scope>NUCLEOTIDE SEQUENCE [LARGE SCALE GENOMIC DNA]</scope>
</reference>
<dbReference type="OrthoDB" id="7460474at2759"/>
<accession>A0A8S1BBY9</accession>
<comment type="caution">
    <text evidence="2">The sequence shown here is derived from an EMBL/GenBank/DDBJ whole genome shotgun (WGS) entry which is preliminary data.</text>
</comment>
<dbReference type="AlphaFoldDB" id="A0A8S1BBY9"/>
<dbReference type="Proteomes" id="UP000494256">
    <property type="component" value="Unassembled WGS sequence"/>
</dbReference>
<dbReference type="EMBL" id="CADEBD010000533">
    <property type="protein sequence ID" value="CAB3257358.1"/>
    <property type="molecule type" value="Genomic_DNA"/>
</dbReference>
<organism evidence="2 3">
    <name type="scientific">Arctia plantaginis</name>
    <name type="common">Wood tiger moth</name>
    <name type="synonym">Phalaena plantaginis</name>
    <dbReference type="NCBI Taxonomy" id="874455"/>
    <lineage>
        <taxon>Eukaryota</taxon>
        <taxon>Metazoa</taxon>
        <taxon>Ecdysozoa</taxon>
        <taxon>Arthropoda</taxon>
        <taxon>Hexapoda</taxon>
        <taxon>Insecta</taxon>
        <taxon>Pterygota</taxon>
        <taxon>Neoptera</taxon>
        <taxon>Endopterygota</taxon>
        <taxon>Lepidoptera</taxon>
        <taxon>Glossata</taxon>
        <taxon>Ditrysia</taxon>
        <taxon>Noctuoidea</taxon>
        <taxon>Erebidae</taxon>
        <taxon>Arctiinae</taxon>
        <taxon>Arctia</taxon>
    </lineage>
</organism>
<evidence type="ECO:0000256" key="1">
    <source>
        <dbReference type="SAM" id="MobiDB-lite"/>
    </source>
</evidence>
<protein>
    <submittedName>
        <fullName evidence="2">Uncharacterized protein</fullName>
    </submittedName>
</protein>
<evidence type="ECO:0000313" key="2">
    <source>
        <dbReference type="EMBL" id="CAB3257358.1"/>
    </source>
</evidence>
<gene>
    <name evidence="2" type="ORF">APLA_LOCUS15893</name>
</gene>